<sequence length="86" mass="10212">MYNYLAEFVRIRLSQYNGKSCAVWKSIMKDFSTKIEWKNCCMEKSNVISEKNHLGLNTAEERFMISSEFNIQHDQYQTKASRSCDR</sequence>
<evidence type="ECO:0000313" key="1">
    <source>
        <dbReference type="EMBL" id="CRK94717.1"/>
    </source>
</evidence>
<keyword evidence="2" id="KW-1185">Reference proteome</keyword>
<organism evidence="1 2">
    <name type="scientific">Clunio marinus</name>
    <dbReference type="NCBI Taxonomy" id="568069"/>
    <lineage>
        <taxon>Eukaryota</taxon>
        <taxon>Metazoa</taxon>
        <taxon>Ecdysozoa</taxon>
        <taxon>Arthropoda</taxon>
        <taxon>Hexapoda</taxon>
        <taxon>Insecta</taxon>
        <taxon>Pterygota</taxon>
        <taxon>Neoptera</taxon>
        <taxon>Endopterygota</taxon>
        <taxon>Diptera</taxon>
        <taxon>Nematocera</taxon>
        <taxon>Chironomoidea</taxon>
        <taxon>Chironomidae</taxon>
        <taxon>Clunio</taxon>
    </lineage>
</organism>
<protein>
    <submittedName>
        <fullName evidence="1">CLUMA_CG008217, isoform A</fullName>
    </submittedName>
</protein>
<gene>
    <name evidence="1" type="ORF">CLUMA_CG008217</name>
</gene>
<dbReference type="AlphaFoldDB" id="A0A1J1I345"/>
<name>A0A1J1I345_9DIPT</name>
<proteinExistence type="predicted"/>
<dbReference type="EMBL" id="CVRI01000040">
    <property type="protein sequence ID" value="CRK94717.1"/>
    <property type="molecule type" value="Genomic_DNA"/>
</dbReference>
<dbReference type="Proteomes" id="UP000183832">
    <property type="component" value="Unassembled WGS sequence"/>
</dbReference>
<evidence type="ECO:0000313" key="2">
    <source>
        <dbReference type="Proteomes" id="UP000183832"/>
    </source>
</evidence>
<accession>A0A1J1I345</accession>
<reference evidence="1 2" key="1">
    <citation type="submission" date="2015-04" db="EMBL/GenBank/DDBJ databases">
        <authorList>
            <person name="Syromyatnikov M.Y."/>
            <person name="Popov V.N."/>
        </authorList>
    </citation>
    <scope>NUCLEOTIDE SEQUENCE [LARGE SCALE GENOMIC DNA]</scope>
</reference>